<name>A0A6G1KA47_9PLEO</name>
<feature type="compositionally biased region" description="Acidic residues" evidence="1">
    <location>
        <begin position="121"/>
        <end position="131"/>
    </location>
</feature>
<evidence type="ECO:0000313" key="3">
    <source>
        <dbReference type="Proteomes" id="UP000799428"/>
    </source>
</evidence>
<protein>
    <submittedName>
        <fullName evidence="2">Uncharacterized protein</fullName>
    </submittedName>
</protein>
<sequence>MSGTWPETQYATCKHANTGALQAWLAEAMEDHSALTPAASTSKSRTIDGETARYQPSSNQASETVRTGTSTYRTSDYPVSPSSLPNSDQTPPVGFPPHESIIFHIPPRSRREDPLCLYTITDDDYDDDDPLDPTNKAAKERLRTTEDRKKQLEWEQRRRDEGSMDNSKGFPIWVGLDEEGCR</sequence>
<accession>A0A6G1KA47</accession>
<feature type="compositionally biased region" description="Basic and acidic residues" evidence="1">
    <location>
        <begin position="137"/>
        <end position="162"/>
    </location>
</feature>
<feature type="compositionally biased region" description="Polar residues" evidence="1">
    <location>
        <begin position="54"/>
        <end position="74"/>
    </location>
</feature>
<dbReference type="EMBL" id="MU005770">
    <property type="protein sequence ID" value="KAF2709237.1"/>
    <property type="molecule type" value="Genomic_DNA"/>
</dbReference>
<proteinExistence type="predicted"/>
<evidence type="ECO:0000256" key="1">
    <source>
        <dbReference type="SAM" id="MobiDB-lite"/>
    </source>
</evidence>
<keyword evidence="3" id="KW-1185">Reference proteome</keyword>
<dbReference type="Proteomes" id="UP000799428">
    <property type="component" value="Unassembled WGS sequence"/>
</dbReference>
<feature type="compositionally biased region" description="Polar residues" evidence="1">
    <location>
        <begin position="80"/>
        <end position="90"/>
    </location>
</feature>
<reference evidence="2" key="1">
    <citation type="journal article" date="2020" name="Stud. Mycol.">
        <title>101 Dothideomycetes genomes: a test case for predicting lifestyles and emergence of pathogens.</title>
        <authorList>
            <person name="Haridas S."/>
            <person name="Albert R."/>
            <person name="Binder M."/>
            <person name="Bloem J."/>
            <person name="Labutti K."/>
            <person name="Salamov A."/>
            <person name="Andreopoulos B."/>
            <person name="Baker S."/>
            <person name="Barry K."/>
            <person name="Bills G."/>
            <person name="Bluhm B."/>
            <person name="Cannon C."/>
            <person name="Castanera R."/>
            <person name="Culley D."/>
            <person name="Daum C."/>
            <person name="Ezra D."/>
            <person name="Gonzalez J."/>
            <person name="Henrissat B."/>
            <person name="Kuo A."/>
            <person name="Liang C."/>
            <person name="Lipzen A."/>
            <person name="Lutzoni F."/>
            <person name="Magnuson J."/>
            <person name="Mondo S."/>
            <person name="Nolan M."/>
            <person name="Ohm R."/>
            <person name="Pangilinan J."/>
            <person name="Park H.-J."/>
            <person name="Ramirez L."/>
            <person name="Alfaro M."/>
            <person name="Sun H."/>
            <person name="Tritt A."/>
            <person name="Yoshinaga Y."/>
            <person name="Zwiers L.-H."/>
            <person name="Turgeon B."/>
            <person name="Goodwin S."/>
            <person name="Spatafora J."/>
            <person name="Crous P."/>
            <person name="Grigoriev I."/>
        </authorList>
    </citation>
    <scope>NUCLEOTIDE SEQUENCE</scope>
    <source>
        <strain evidence="2">CBS 279.74</strain>
    </source>
</reference>
<organism evidence="2 3">
    <name type="scientific">Pleomassaria siparia CBS 279.74</name>
    <dbReference type="NCBI Taxonomy" id="1314801"/>
    <lineage>
        <taxon>Eukaryota</taxon>
        <taxon>Fungi</taxon>
        <taxon>Dikarya</taxon>
        <taxon>Ascomycota</taxon>
        <taxon>Pezizomycotina</taxon>
        <taxon>Dothideomycetes</taxon>
        <taxon>Pleosporomycetidae</taxon>
        <taxon>Pleosporales</taxon>
        <taxon>Pleomassariaceae</taxon>
        <taxon>Pleomassaria</taxon>
    </lineage>
</organism>
<dbReference type="AlphaFoldDB" id="A0A6G1KA47"/>
<gene>
    <name evidence="2" type="ORF">K504DRAFT_454998</name>
</gene>
<feature type="region of interest" description="Disordered" evidence="1">
    <location>
        <begin position="32"/>
        <end position="100"/>
    </location>
</feature>
<evidence type="ECO:0000313" key="2">
    <source>
        <dbReference type="EMBL" id="KAF2709237.1"/>
    </source>
</evidence>
<feature type="region of interest" description="Disordered" evidence="1">
    <location>
        <begin position="121"/>
        <end position="182"/>
    </location>
</feature>